<gene>
    <name evidence="1" type="ORF">L2E82_48040</name>
</gene>
<dbReference type="Proteomes" id="UP001055811">
    <property type="component" value="Linkage Group LG09"/>
</dbReference>
<name>A0ACB8YX76_CICIN</name>
<keyword evidence="2" id="KW-1185">Reference proteome</keyword>
<reference evidence="1 2" key="2">
    <citation type="journal article" date="2022" name="Mol. Ecol. Resour.">
        <title>The genomes of chicory, endive, great burdock and yacon provide insights into Asteraceae paleo-polyploidization history and plant inulin production.</title>
        <authorList>
            <person name="Fan W."/>
            <person name="Wang S."/>
            <person name="Wang H."/>
            <person name="Wang A."/>
            <person name="Jiang F."/>
            <person name="Liu H."/>
            <person name="Zhao H."/>
            <person name="Xu D."/>
            <person name="Zhang Y."/>
        </authorList>
    </citation>
    <scope>NUCLEOTIDE SEQUENCE [LARGE SCALE GENOMIC DNA]</scope>
    <source>
        <strain evidence="2">cv. Punajuju</strain>
        <tissue evidence="1">Leaves</tissue>
    </source>
</reference>
<dbReference type="EMBL" id="CM042017">
    <property type="protein sequence ID" value="KAI3690065.1"/>
    <property type="molecule type" value="Genomic_DNA"/>
</dbReference>
<comment type="caution">
    <text evidence="1">The sequence shown here is derived from an EMBL/GenBank/DDBJ whole genome shotgun (WGS) entry which is preliminary data.</text>
</comment>
<organism evidence="1 2">
    <name type="scientific">Cichorium intybus</name>
    <name type="common">Chicory</name>
    <dbReference type="NCBI Taxonomy" id="13427"/>
    <lineage>
        <taxon>Eukaryota</taxon>
        <taxon>Viridiplantae</taxon>
        <taxon>Streptophyta</taxon>
        <taxon>Embryophyta</taxon>
        <taxon>Tracheophyta</taxon>
        <taxon>Spermatophyta</taxon>
        <taxon>Magnoliopsida</taxon>
        <taxon>eudicotyledons</taxon>
        <taxon>Gunneridae</taxon>
        <taxon>Pentapetalae</taxon>
        <taxon>asterids</taxon>
        <taxon>campanulids</taxon>
        <taxon>Asterales</taxon>
        <taxon>Asteraceae</taxon>
        <taxon>Cichorioideae</taxon>
        <taxon>Cichorieae</taxon>
        <taxon>Cichoriinae</taxon>
        <taxon>Cichorium</taxon>
    </lineage>
</organism>
<proteinExistence type="predicted"/>
<evidence type="ECO:0000313" key="1">
    <source>
        <dbReference type="EMBL" id="KAI3690065.1"/>
    </source>
</evidence>
<protein>
    <submittedName>
        <fullName evidence="1">Uncharacterized protein</fullName>
    </submittedName>
</protein>
<sequence length="271" mass="30466">MSRLPLVMKGGKSKSDTKKADSRLAVQKKAAPAQRKAPAKKAKEAKDPKRPASAFLIFMEDFRKQFKEKHPNNKSVSVVSIAPPKKLHTWLKQRRGSPYGKTLHAYNKKLTEGKDAAEEEEEEESDKSKSEVHNDEEDDDSADDDDDEDGLHHWDQAPIQAVTSVAYTIVSSTGSISVEQVEPIIVAVMEQSLELLCFFHFSFSLSFSFYVSLCVRKWKKISGDSPSFFHGSGTGIANRSIGFEVLISFPNFLYLMFRLLGFMFGRGKHKQ</sequence>
<evidence type="ECO:0000313" key="2">
    <source>
        <dbReference type="Proteomes" id="UP001055811"/>
    </source>
</evidence>
<accession>A0ACB8YX76</accession>
<reference evidence="2" key="1">
    <citation type="journal article" date="2022" name="Mol. Ecol. Resour.">
        <title>The genomes of chicory, endive, great burdock and yacon provide insights into Asteraceae palaeo-polyploidization history and plant inulin production.</title>
        <authorList>
            <person name="Fan W."/>
            <person name="Wang S."/>
            <person name="Wang H."/>
            <person name="Wang A."/>
            <person name="Jiang F."/>
            <person name="Liu H."/>
            <person name="Zhao H."/>
            <person name="Xu D."/>
            <person name="Zhang Y."/>
        </authorList>
    </citation>
    <scope>NUCLEOTIDE SEQUENCE [LARGE SCALE GENOMIC DNA]</scope>
    <source>
        <strain evidence="2">cv. Punajuju</strain>
    </source>
</reference>